<accession>A0ABR7NYX1</accession>
<evidence type="ECO:0000313" key="2">
    <source>
        <dbReference type="Proteomes" id="UP000629596"/>
    </source>
</evidence>
<keyword evidence="2" id="KW-1185">Reference proteome</keyword>
<evidence type="ECO:0000313" key="1">
    <source>
        <dbReference type="EMBL" id="MBC8600836.1"/>
    </source>
</evidence>
<gene>
    <name evidence="1" type="ORF">H8784_03770</name>
</gene>
<sequence length="77" mass="8319">MTNTELALNMLAEAAITELSKEKDPQYFEEHALIAQQGGKAAEAARKQLESDLGHSVISPLNAKTGLRLNIANGEKE</sequence>
<comment type="caution">
    <text evidence="1">The sequence shown here is derived from an EMBL/GenBank/DDBJ whole genome shotgun (WGS) entry which is preliminary data.</text>
</comment>
<dbReference type="EMBL" id="JACRTI010000005">
    <property type="protein sequence ID" value="MBC8600836.1"/>
    <property type="molecule type" value="Genomic_DNA"/>
</dbReference>
<name>A0ABR7NYX1_9BACT</name>
<proteinExistence type="predicted"/>
<reference evidence="1 2" key="1">
    <citation type="submission" date="2020-08" db="EMBL/GenBank/DDBJ databases">
        <title>Genome public.</title>
        <authorList>
            <person name="Liu C."/>
            <person name="Sun Q."/>
        </authorList>
    </citation>
    <scope>NUCLEOTIDE SEQUENCE [LARGE SCALE GENOMIC DNA]</scope>
    <source>
        <strain evidence="1 2">426_9</strain>
    </source>
</reference>
<protein>
    <submittedName>
        <fullName evidence="1">Uncharacterized protein</fullName>
    </submittedName>
</protein>
<organism evidence="1 2">
    <name type="scientific">Parabacteroides acidifaciens</name>
    <dbReference type="NCBI Taxonomy" id="2290935"/>
    <lineage>
        <taxon>Bacteria</taxon>
        <taxon>Pseudomonadati</taxon>
        <taxon>Bacteroidota</taxon>
        <taxon>Bacteroidia</taxon>
        <taxon>Bacteroidales</taxon>
        <taxon>Tannerellaceae</taxon>
        <taxon>Parabacteroides</taxon>
    </lineage>
</organism>
<dbReference type="Proteomes" id="UP000629596">
    <property type="component" value="Unassembled WGS sequence"/>
</dbReference>